<evidence type="ECO:0000256" key="4">
    <source>
        <dbReference type="ARBA" id="ARBA00022741"/>
    </source>
</evidence>
<gene>
    <name evidence="9" type="ORF">GCM10009554_05400</name>
</gene>
<keyword evidence="5" id="KW-0067">ATP-binding</keyword>
<dbReference type="InterPro" id="IPR036890">
    <property type="entry name" value="HATPase_C_sf"/>
</dbReference>
<sequence length="203" mass="22255">MTELPPVTTHEWTHVPDADHIAAIRAGSARYSRGGLAHLVLEVVAYPVDEAEAGTTDRVLVTLHSDGSISVEDNGRGTNVYFDEHGKPMVKPIMATRDVRFFDNPSAESLPDGLPRTGMSVVAALSSWLIHENRRSDGAWTRRYEYGLPETALTEVEAGRPTGTVVHFRPDPDVFGDQPLTADELRPLLATFPTEARLEVRSA</sequence>
<evidence type="ECO:0000256" key="7">
    <source>
        <dbReference type="ARBA" id="ARBA00023125"/>
    </source>
</evidence>
<evidence type="ECO:0000256" key="1">
    <source>
        <dbReference type="ARBA" id="ARBA00000185"/>
    </source>
</evidence>
<keyword evidence="8" id="KW-0413">Isomerase</keyword>
<dbReference type="PRINTS" id="PR00418">
    <property type="entry name" value="TPI2FAMILY"/>
</dbReference>
<reference evidence="9 10" key="1">
    <citation type="journal article" date="2019" name="Int. J. Syst. Evol. Microbiol.">
        <title>The Global Catalogue of Microorganisms (GCM) 10K type strain sequencing project: providing services to taxonomists for standard genome sequencing and annotation.</title>
        <authorList>
            <consortium name="The Broad Institute Genomics Platform"/>
            <consortium name="The Broad Institute Genome Sequencing Center for Infectious Disease"/>
            <person name="Wu L."/>
            <person name="Ma J."/>
        </authorList>
    </citation>
    <scope>NUCLEOTIDE SEQUENCE [LARGE SCALE GENOMIC DNA]</scope>
    <source>
        <strain evidence="9 10">JCM 10977</strain>
    </source>
</reference>
<dbReference type="EMBL" id="BAAAHK010000002">
    <property type="protein sequence ID" value="GAA0925722.1"/>
    <property type="molecule type" value="Genomic_DNA"/>
</dbReference>
<keyword evidence="7" id="KW-0238">DNA-binding</keyword>
<keyword evidence="6" id="KW-0799">Topoisomerase</keyword>
<evidence type="ECO:0000256" key="8">
    <source>
        <dbReference type="ARBA" id="ARBA00023235"/>
    </source>
</evidence>
<protein>
    <recommendedName>
        <fullName evidence="3">DNA topoisomerase (ATP-hydrolyzing)</fullName>
        <ecNumber evidence="3">5.6.2.2</ecNumber>
    </recommendedName>
</protein>
<dbReference type="Proteomes" id="UP001500542">
    <property type="component" value="Unassembled WGS sequence"/>
</dbReference>
<dbReference type="EC" id="5.6.2.2" evidence="3"/>
<dbReference type="Gene3D" id="3.30.565.10">
    <property type="entry name" value="Histidine kinase-like ATPase, C-terminal domain"/>
    <property type="match status" value="1"/>
</dbReference>
<comment type="catalytic activity">
    <reaction evidence="1">
        <text>ATP-dependent breakage, passage and rejoining of double-stranded DNA.</text>
        <dbReference type="EC" id="5.6.2.2"/>
    </reaction>
</comment>
<evidence type="ECO:0000256" key="3">
    <source>
        <dbReference type="ARBA" id="ARBA00012895"/>
    </source>
</evidence>
<evidence type="ECO:0000256" key="2">
    <source>
        <dbReference type="ARBA" id="ARBA00010708"/>
    </source>
</evidence>
<name>A0ABN1PBB0_9ACTN</name>
<accession>A0ABN1PBB0</accession>
<evidence type="ECO:0000256" key="5">
    <source>
        <dbReference type="ARBA" id="ARBA00022840"/>
    </source>
</evidence>
<dbReference type="PANTHER" id="PTHR45866:SF1">
    <property type="entry name" value="DNA GYRASE SUBUNIT B, MITOCHONDRIAL"/>
    <property type="match status" value="1"/>
</dbReference>
<dbReference type="PANTHER" id="PTHR45866">
    <property type="entry name" value="DNA GYRASE/TOPOISOMERASE SUBUNIT B"/>
    <property type="match status" value="1"/>
</dbReference>
<keyword evidence="10" id="KW-1185">Reference proteome</keyword>
<comment type="similarity">
    <text evidence="2">Belongs to the type II topoisomerase GyrB family.</text>
</comment>
<evidence type="ECO:0000256" key="6">
    <source>
        <dbReference type="ARBA" id="ARBA00023029"/>
    </source>
</evidence>
<keyword evidence="4" id="KW-0547">Nucleotide-binding</keyword>
<evidence type="ECO:0000313" key="9">
    <source>
        <dbReference type="EMBL" id="GAA0925722.1"/>
    </source>
</evidence>
<evidence type="ECO:0000313" key="10">
    <source>
        <dbReference type="Proteomes" id="UP001500542"/>
    </source>
</evidence>
<comment type="caution">
    <text evidence="9">The sequence shown here is derived from an EMBL/GenBank/DDBJ whole genome shotgun (WGS) entry which is preliminary data.</text>
</comment>
<proteinExistence type="inferred from homology"/>
<dbReference type="SUPFAM" id="SSF55874">
    <property type="entry name" value="ATPase domain of HSP90 chaperone/DNA topoisomerase II/histidine kinase"/>
    <property type="match status" value="1"/>
</dbReference>
<organism evidence="9 10">
    <name type="scientific">Kribbella koreensis</name>
    <dbReference type="NCBI Taxonomy" id="57909"/>
    <lineage>
        <taxon>Bacteria</taxon>
        <taxon>Bacillati</taxon>
        <taxon>Actinomycetota</taxon>
        <taxon>Actinomycetes</taxon>
        <taxon>Propionibacteriales</taxon>
        <taxon>Kribbellaceae</taxon>
        <taxon>Kribbella</taxon>
    </lineage>
</organism>